<feature type="domain" description="Ubiquinol-cytochrome c chaperone" evidence="3">
    <location>
        <begin position="35"/>
        <end position="176"/>
    </location>
</feature>
<name>A0A364P047_9PROT</name>
<dbReference type="InterPro" id="IPR007129">
    <property type="entry name" value="Ubiqinol_cyt_c_chaperone_CPB3"/>
</dbReference>
<proteinExistence type="inferred from homology"/>
<dbReference type="Proteomes" id="UP000251075">
    <property type="component" value="Unassembled WGS sequence"/>
</dbReference>
<dbReference type="InterPro" id="IPR014569">
    <property type="entry name" value="Ubq_cyt-c_CBP3-rel"/>
</dbReference>
<evidence type="ECO:0000256" key="1">
    <source>
        <dbReference type="ARBA" id="ARBA00006407"/>
    </source>
</evidence>
<comment type="similarity">
    <text evidence="2">Belongs to the UPF0174 family.</text>
</comment>
<dbReference type="PANTHER" id="PTHR12184">
    <property type="entry name" value="UBIQUINOL-CYTOCHROME C REDUCTASE COMPLEX ASSEMBLY FACTOR 1 FAMILY MEMBER"/>
    <property type="match status" value="1"/>
</dbReference>
<protein>
    <recommendedName>
        <fullName evidence="3">Ubiquinol-cytochrome c chaperone domain-containing protein</fullName>
    </recommendedName>
</protein>
<dbReference type="RefSeq" id="WP_112143652.1">
    <property type="nucleotide sequence ID" value="NZ_PGTO01000004.1"/>
</dbReference>
<evidence type="ECO:0000313" key="5">
    <source>
        <dbReference type="Proteomes" id="UP000251075"/>
    </source>
</evidence>
<keyword evidence="5" id="KW-1185">Reference proteome</keyword>
<accession>A0A364P047</accession>
<dbReference type="EMBL" id="PGTO01000004">
    <property type="protein sequence ID" value="RAU22718.1"/>
    <property type="molecule type" value="Genomic_DNA"/>
</dbReference>
<evidence type="ECO:0000259" key="3">
    <source>
        <dbReference type="Pfam" id="PF03981"/>
    </source>
</evidence>
<evidence type="ECO:0000256" key="2">
    <source>
        <dbReference type="ARBA" id="ARBA00006436"/>
    </source>
</evidence>
<evidence type="ECO:0000313" key="4">
    <source>
        <dbReference type="EMBL" id="RAU22718.1"/>
    </source>
</evidence>
<sequence length="181" mass="19854">MAFLKIGERRRRDRIAHALYVTIIEQSRRPEFYVRHGVPDTLDGRFDLIVLHAFLVMRRLKGITSAGEEARAISQALFDLMFDDMDQNLREMGVGDMSVGKRVKQMARAFYGRVAAYEAALGGDGMAGALIRNLYGTVEAPPPPESPVAMAAYALQCAESLDGQDDSAILSGRVTFAEVAG</sequence>
<dbReference type="PIRSF" id="PIRSF032079">
    <property type="entry name" value="UCP032079"/>
    <property type="match status" value="1"/>
</dbReference>
<gene>
    <name evidence="4" type="ORF">CU669_07445</name>
</gene>
<dbReference type="PANTHER" id="PTHR12184:SF1">
    <property type="entry name" value="UBIQUINOL-CYTOCHROME-C REDUCTASE COMPLEX ASSEMBLY FACTOR 1"/>
    <property type="match status" value="1"/>
</dbReference>
<organism evidence="4 5">
    <name type="scientific">Paramagnetospirillum kuznetsovii</name>
    <dbReference type="NCBI Taxonomy" id="2053833"/>
    <lineage>
        <taxon>Bacteria</taxon>
        <taxon>Pseudomonadati</taxon>
        <taxon>Pseudomonadota</taxon>
        <taxon>Alphaproteobacteria</taxon>
        <taxon>Rhodospirillales</taxon>
        <taxon>Magnetospirillaceae</taxon>
        <taxon>Paramagnetospirillum</taxon>
    </lineage>
</organism>
<reference evidence="4 5" key="1">
    <citation type="submission" date="2017-11" db="EMBL/GenBank/DDBJ databases">
        <title>Draft genome sequence of magnetotactic bacterium Magnetospirillum kuznetsovii LBB-42.</title>
        <authorList>
            <person name="Grouzdev D.S."/>
            <person name="Rysina M.S."/>
            <person name="Baslerov R.V."/>
            <person name="Koziaeva V."/>
        </authorList>
    </citation>
    <scope>NUCLEOTIDE SEQUENCE [LARGE SCALE GENOMIC DNA]</scope>
    <source>
        <strain evidence="4 5">LBB-42</strain>
    </source>
</reference>
<comment type="similarity">
    <text evidence="1">Belongs to the CBP3 family.</text>
</comment>
<dbReference type="OrthoDB" id="7158889at2"/>
<dbReference type="InterPro" id="IPR021150">
    <property type="entry name" value="Ubiq_cyt_c_chap"/>
</dbReference>
<comment type="caution">
    <text evidence="4">The sequence shown here is derived from an EMBL/GenBank/DDBJ whole genome shotgun (WGS) entry which is preliminary data.</text>
</comment>
<dbReference type="AlphaFoldDB" id="A0A364P047"/>
<dbReference type="Pfam" id="PF03981">
    <property type="entry name" value="Ubiq_cyt_C_chap"/>
    <property type="match status" value="1"/>
</dbReference>